<accession>A0A1L3KMV4</accession>
<comment type="subcellular location">
    <subcellularLocation>
        <location evidence="1">Host cytoplasm</location>
    </subcellularLocation>
    <subcellularLocation>
        <location evidence="2">Virion</location>
    </subcellularLocation>
</comment>
<evidence type="ECO:0000256" key="2">
    <source>
        <dbReference type="ARBA" id="ARBA00004328"/>
    </source>
</evidence>
<dbReference type="GO" id="GO:0019029">
    <property type="term" value="C:helical viral capsid"/>
    <property type="evidence" value="ECO:0007669"/>
    <property type="project" value="UniProtKB-KW"/>
</dbReference>
<dbReference type="InterPro" id="IPR000448">
    <property type="entry name" value="Rhabdo_ncapsid"/>
</dbReference>
<evidence type="ECO:0000259" key="13">
    <source>
        <dbReference type="Pfam" id="PF00945"/>
    </source>
</evidence>
<keyword evidence="9" id="KW-1035">Host cytoplasm</keyword>
<keyword evidence="7" id="KW-0694">RNA-binding</keyword>
<dbReference type="EMBL" id="KX884431">
    <property type="protein sequence ID" value="APG78740.1"/>
    <property type="molecule type" value="Genomic_RNA"/>
</dbReference>
<dbReference type="OrthoDB" id="22890at10239"/>
<feature type="compositionally biased region" description="Basic and acidic residues" evidence="12">
    <location>
        <begin position="1"/>
        <end position="10"/>
    </location>
</feature>
<keyword evidence="5" id="KW-0167">Capsid protein</keyword>
<evidence type="ECO:0000256" key="3">
    <source>
        <dbReference type="ARBA" id="ARBA00014389"/>
    </source>
</evidence>
<feature type="region of interest" description="Disordered" evidence="12">
    <location>
        <begin position="1"/>
        <end position="23"/>
    </location>
</feature>
<dbReference type="KEGG" id="vg:30854724"/>
<dbReference type="GO" id="GO:0019013">
    <property type="term" value="C:viral nucleocapsid"/>
    <property type="evidence" value="ECO:0007669"/>
    <property type="project" value="UniProtKB-KW"/>
</dbReference>
<dbReference type="GO" id="GO:1990904">
    <property type="term" value="C:ribonucleoprotein complex"/>
    <property type="evidence" value="ECO:0007669"/>
    <property type="project" value="UniProtKB-KW"/>
</dbReference>
<dbReference type="GO" id="GO:0003723">
    <property type="term" value="F:RNA binding"/>
    <property type="evidence" value="ECO:0007669"/>
    <property type="project" value="UniProtKB-KW"/>
</dbReference>
<evidence type="ECO:0000256" key="7">
    <source>
        <dbReference type="ARBA" id="ARBA00022884"/>
    </source>
</evidence>
<dbReference type="GO" id="GO:0030430">
    <property type="term" value="C:host cell cytoplasm"/>
    <property type="evidence" value="ECO:0007669"/>
    <property type="project" value="UniProtKB-SubCell"/>
</dbReference>
<evidence type="ECO:0000256" key="12">
    <source>
        <dbReference type="SAM" id="MobiDB-lite"/>
    </source>
</evidence>
<dbReference type="Gene3D" id="1.10.3610.10">
    <property type="entry name" value="Nucleoprotein"/>
    <property type="match status" value="1"/>
</dbReference>
<evidence type="ECO:0000256" key="6">
    <source>
        <dbReference type="ARBA" id="ARBA00022844"/>
    </source>
</evidence>
<protein>
    <recommendedName>
        <fullName evidence="3">Nucleoprotein</fullName>
    </recommendedName>
    <alternativeName>
        <fullName evidence="11">Nucleocapsid protein</fullName>
    </alternativeName>
</protein>
<dbReference type="Pfam" id="PF00945">
    <property type="entry name" value="Rhabdo_ncap"/>
    <property type="match status" value="1"/>
</dbReference>
<feature type="domain" description="Rhabdovirus nucleocapsid" evidence="13">
    <location>
        <begin position="29"/>
        <end position="374"/>
    </location>
</feature>
<evidence type="ECO:0000256" key="1">
    <source>
        <dbReference type="ARBA" id="ARBA00004192"/>
    </source>
</evidence>
<organism evidence="14">
    <name type="scientific">Hubei dimarhabdovirus 1</name>
    <dbReference type="NCBI Taxonomy" id="2849739"/>
    <lineage>
        <taxon>Viruses</taxon>
        <taxon>Riboviria</taxon>
        <taxon>Orthornavirae</taxon>
        <taxon>Negarnaviricota</taxon>
        <taxon>Haploviricotina</taxon>
        <taxon>Monjiviricetes</taxon>
        <taxon>Mononegavirales</taxon>
        <taxon>Rhabdoviridae</taxon>
        <taxon>Alpharhabdovirinae</taxon>
        <taxon>Sigmavirus</taxon>
        <taxon>Sigmavirus ying</taxon>
    </lineage>
</organism>
<dbReference type="InterPro" id="IPR035961">
    <property type="entry name" value="Rhabdovirus_nucleoprotein-like"/>
</dbReference>
<evidence type="ECO:0000256" key="8">
    <source>
        <dbReference type="ARBA" id="ARBA00023086"/>
    </source>
</evidence>
<evidence type="ECO:0000256" key="9">
    <source>
        <dbReference type="ARBA" id="ARBA00023200"/>
    </source>
</evidence>
<dbReference type="SUPFAM" id="SSF140809">
    <property type="entry name" value="Rhabdovirus nucleoprotein-like"/>
    <property type="match status" value="1"/>
</dbReference>
<evidence type="ECO:0000313" key="15">
    <source>
        <dbReference type="Proteomes" id="UP000202976"/>
    </source>
</evidence>
<evidence type="ECO:0000256" key="4">
    <source>
        <dbReference type="ARBA" id="ARBA00022497"/>
    </source>
</evidence>
<evidence type="ECO:0000256" key="11">
    <source>
        <dbReference type="ARBA" id="ARBA00033344"/>
    </source>
</evidence>
<proteinExistence type="predicted"/>
<keyword evidence="6" id="KW-0946">Virion</keyword>
<keyword evidence="15" id="KW-1185">Reference proteome</keyword>
<evidence type="ECO:0000256" key="10">
    <source>
        <dbReference type="ARBA" id="ARBA00023274"/>
    </source>
</evidence>
<dbReference type="GeneID" id="30854724"/>
<dbReference type="Proteomes" id="UP000202976">
    <property type="component" value="Segment"/>
</dbReference>
<name>A0A1L3KMV4_9RHAB</name>
<dbReference type="InterPro" id="IPR023330">
    <property type="entry name" value="Rhabdovirus_ncapsid_N"/>
</dbReference>
<evidence type="ECO:0000313" key="14">
    <source>
        <dbReference type="EMBL" id="APG78740.1"/>
    </source>
</evidence>
<dbReference type="InterPro" id="IPR023331">
    <property type="entry name" value="Rhabdovirus_ncapsid_C"/>
</dbReference>
<dbReference type="Gene3D" id="1.10.3570.10">
    <property type="entry name" value="Rhabdovirus nucleocapsid protein like domain"/>
    <property type="match status" value="1"/>
</dbReference>
<dbReference type="RefSeq" id="YP_009337212.1">
    <property type="nucleotide sequence ID" value="NC_033070.1"/>
</dbReference>
<keyword evidence="8 14" id="KW-0543">Viral nucleoprotein</keyword>
<sequence>MSTNKNHQDVFFDDDKEPMPQDKSAPLRTPCKFLYEVLTEGKKPAYTLHLSKTSSLTTTRPWVIAYLNTDDIGVHVVLEYMYWALNEIKGTMPDVWKSYGVTIPAGEVTPLTFIDVTTVPGNKEIIISNPEKLSDKDDLALLFFICALHRYSQTHVEQQSDLATKIKAMISDLGCPALLEMDVKALIDKGNAVHQSTHYSIFASVLDLFLNIFKNHEFSRVRYGTIIYRYYGCAVLNDMAHMLTLQNTYDYLDCARWLFFFGAASEIHRQFKNPDEVSHDYSYFPYGLGLKLIERSPYSASNNPNFHLVTHVFGSLRNHPRSLNAIMFDDCAVADSSSNGVLLYLAFNKTSNPKLWFRTKTDKAQEVAVDGSNDMDMGPKTPSDWLSQFITNGERFTPEQIQVIEERLKNIKALRDGSVGMWVKNNLIANLPADI</sequence>
<evidence type="ECO:0000256" key="5">
    <source>
        <dbReference type="ARBA" id="ARBA00022561"/>
    </source>
</evidence>
<reference evidence="14" key="1">
    <citation type="journal article" date="2016" name="Nature">
        <title>Redefining the invertebrate RNA virosphere.</title>
        <authorList>
            <person name="Shi M."/>
            <person name="Lin X.D."/>
            <person name="Tian J.H."/>
            <person name="Chen L.J."/>
            <person name="Chen X."/>
            <person name="Li C.X."/>
            <person name="Qin X.C."/>
            <person name="Li J."/>
            <person name="Cao J.P."/>
            <person name="Eden J.S."/>
            <person name="Buchmann J."/>
            <person name="Wang W."/>
            <person name="Xu J."/>
            <person name="Holmes E.C."/>
            <person name="Zhang Y.Z."/>
        </authorList>
    </citation>
    <scope>NUCLEOTIDE SEQUENCE [LARGE SCALE GENOMIC DNA]</scope>
    <source>
        <strain evidence="14">SCM51525</strain>
    </source>
</reference>
<keyword evidence="10" id="KW-0687">Ribonucleoprotein</keyword>
<keyword evidence="4" id="KW-1139">Helical capsid protein</keyword>